<evidence type="ECO:0000256" key="6">
    <source>
        <dbReference type="SAM" id="Phobius"/>
    </source>
</evidence>
<comment type="caution">
    <text evidence="7">The sequence shown here is derived from an EMBL/GenBank/DDBJ whole genome shotgun (WGS) entry which is preliminary data.</text>
</comment>
<feature type="transmembrane region" description="Helical" evidence="6">
    <location>
        <begin position="257"/>
        <end position="277"/>
    </location>
</feature>
<comment type="subcellular location">
    <subcellularLocation>
        <location evidence="1">Cell membrane</location>
        <topology evidence="1">Multi-pass membrane protein</topology>
    </subcellularLocation>
</comment>
<feature type="transmembrane region" description="Helical" evidence="6">
    <location>
        <begin position="325"/>
        <end position="345"/>
    </location>
</feature>
<feature type="transmembrane region" description="Helical" evidence="6">
    <location>
        <begin position="163"/>
        <end position="182"/>
    </location>
</feature>
<feature type="transmembrane region" description="Helical" evidence="6">
    <location>
        <begin position="188"/>
        <end position="208"/>
    </location>
</feature>
<dbReference type="EMBL" id="JAUSWM010000001">
    <property type="protein sequence ID" value="MDQ0481470.1"/>
    <property type="molecule type" value="Genomic_DNA"/>
</dbReference>
<keyword evidence="5 6" id="KW-0472">Membrane</keyword>
<dbReference type="InterPro" id="IPR050833">
    <property type="entry name" value="Poly_Biosynth_Transport"/>
</dbReference>
<feature type="transmembrane region" description="Helical" evidence="6">
    <location>
        <begin position="283"/>
        <end position="304"/>
    </location>
</feature>
<feature type="transmembrane region" description="Helical" evidence="6">
    <location>
        <begin position="389"/>
        <end position="409"/>
    </location>
</feature>
<dbReference type="Proteomes" id="UP001226720">
    <property type="component" value="Unassembled WGS sequence"/>
</dbReference>
<organism evidence="7 8">
    <name type="scientific">Guptibacillus hwajinpoensis</name>
    <dbReference type="NCBI Taxonomy" id="208199"/>
    <lineage>
        <taxon>Bacteria</taxon>
        <taxon>Bacillati</taxon>
        <taxon>Bacillota</taxon>
        <taxon>Bacilli</taxon>
        <taxon>Bacillales</taxon>
        <taxon>Guptibacillaceae</taxon>
        <taxon>Guptibacillus</taxon>
    </lineage>
</organism>
<protein>
    <submittedName>
        <fullName evidence="7">Stage V sporulation protein B</fullName>
    </submittedName>
</protein>
<dbReference type="InterPro" id="IPR014249">
    <property type="entry name" value="Spore_V_B"/>
</dbReference>
<evidence type="ECO:0000313" key="7">
    <source>
        <dbReference type="EMBL" id="MDQ0481470.1"/>
    </source>
</evidence>
<gene>
    <name evidence="7" type="ORF">QO000_000423</name>
</gene>
<dbReference type="InterPro" id="IPR024923">
    <property type="entry name" value="PG_synth_SpoVB"/>
</dbReference>
<keyword evidence="2" id="KW-1003">Cell membrane</keyword>
<evidence type="ECO:0000313" key="8">
    <source>
        <dbReference type="Proteomes" id="UP001226720"/>
    </source>
</evidence>
<reference evidence="7" key="1">
    <citation type="submission" date="2023-07" db="EMBL/GenBank/DDBJ databases">
        <title>Genomic Encyclopedia of Type Strains, Phase IV (KMG-IV): sequencing the most valuable type-strain genomes for metagenomic binning, comparative biology and taxonomic classification.</title>
        <authorList>
            <person name="Goeker M."/>
        </authorList>
    </citation>
    <scope>NUCLEOTIDE SEQUENCE [LARGE SCALE GENOMIC DNA]</scope>
    <source>
        <strain evidence="7">JSM 076093</strain>
    </source>
</reference>
<feature type="transmembrane region" description="Helical" evidence="6">
    <location>
        <begin position="451"/>
        <end position="473"/>
    </location>
</feature>
<evidence type="ECO:0000256" key="1">
    <source>
        <dbReference type="ARBA" id="ARBA00004651"/>
    </source>
</evidence>
<feature type="transmembrane region" description="Helical" evidence="6">
    <location>
        <begin position="123"/>
        <end position="142"/>
    </location>
</feature>
<feature type="transmembrane region" description="Helical" evidence="6">
    <location>
        <begin position="415"/>
        <end position="439"/>
    </location>
</feature>
<keyword evidence="8" id="KW-1185">Reference proteome</keyword>
<name>A0ABU0JWL3_9BACL</name>
<evidence type="ECO:0000256" key="5">
    <source>
        <dbReference type="ARBA" id="ARBA00023136"/>
    </source>
</evidence>
<dbReference type="CDD" id="cd13124">
    <property type="entry name" value="MATE_SpoVB_like"/>
    <property type="match status" value="1"/>
</dbReference>
<dbReference type="NCBIfam" id="TIGR02900">
    <property type="entry name" value="spore_V_B"/>
    <property type="match status" value="1"/>
</dbReference>
<evidence type="ECO:0000256" key="4">
    <source>
        <dbReference type="ARBA" id="ARBA00022989"/>
    </source>
</evidence>
<evidence type="ECO:0000256" key="3">
    <source>
        <dbReference type="ARBA" id="ARBA00022692"/>
    </source>
</evidence>
<proteinExistence type="predicted"/>
<feature type="transmembrane region" description="Helical" evidence="6">
    <location>
        <begin position="357"/>
        <end position="377"/>
    </location>
</feature>
<sequence length="519" mass="56213">MNMSKQTFLRGTLFLILAGLITKVLGFINRIVMVRIMGEEGVGLYMMAVPTLILTITLTRMGLPVAISKMVAEADAEGDRQKIKRILIVSLSITTVLSIIFTTIMVLAAPLLSKTVFTDERTFYPLIAIAPVVSIVALSSVLRGYFQGLQNMRPSAYSQVIEQIVRICLVALLTGAFLPYGVEFAAAGAMISVVLGELASLLFMFSMFKMKKRVKIRKGFFNYLKGGRKTFNDLMSISLPTTGSQLIGSISYFFEPIMVANSLAIAGVATSLATTQYGHLSGLAIPLLFLPTFITYSLQVSLVPAISEAHAQKQYKQIQHRLSQAIRLSMVAGGLSVVVTYIFAVPLMDIMYNAPQVAIYVQVMAPFFFFFYFQGPLGAALQALDLAKAAMINSFIGAVVKLAAIFFLATRPELGIMGAALAIVIGILLVTLLHFATLVKAIGFSIVVTDLLKGVASIILAAFAGHFFYQMLATSSSDIIGTVIAIGATSIVYTVLLLLLGLVNRNDLRRLPIIGKFVH</sequence>
<accession>A0ABU0JWL3</accession>
<keyword evidence="4 6" id="KW-1133">Transmembrane helix</keyword>
<feature type="transmembrane region" description="Helical" evidence="6">
    <location>
        <begin position="86"/>
        <end position="111"/>
    </location>
</feature>
<dbReference type="InterPro" id="IPR002797">
    <property type="entry name" value="Polysacc_synth"/>
</dbReference>
<dbReference type="PANTHER" id="PTHR30250">
    <property type="entry name" value="PST FAMILY PREDICTED COLANIC ACID TRANSPORTER"/>
    <property type="match status" value="1"/>
</dbReference>
<evidence type="ECO:0000256" key="2">
    <source>
        <dbReference type="ARBA" id="ARBA00022475"/>
    </source>
</evidence>
<dbReference type="Pfam" id="PF01943">
    <property type="entry name" value="Polysacc_synt"/>
    <property type="match status" value="1"/>
</dbReference>
<feature type="transmembrane region" description="Helical" evidence="6">
    <location>
        <begin position="479"/>
        <end position="503"/>
    </location>
</feature>
<feature type="transmembrane region" description="Helical" evidence="6">
    <location>
        <begin position="42"/>
        <end position="65"/>
    </location>
</feature>
<keyword evidence="3 6" id="KW-0812">Transmembrane</keyword>
<dbReference type="PANTHER" id="PTHR30250:SF24">
    <property type="entry name" value="STAGE V SPORULATION PROTEIN B"/>
    <property type="match status" value="1"/>
</dbReference>
<dbReference type="PIRSF" id="PIRSF038958">
    <property type="entry name" value="PG_synth_SpoVB"/>
    <property type="match status" value="1"/>
</dbReference>